<evidence type="ECO:0000313" key="2">
    <source>
        <dbReference type="Proteomes" id="UP000182444"/>
    </source>
</evidence>
<dbReference type="AlphaFoldDB" id="A0A1D8NNP4"/>
<dbReference type="EMBL" id="CP017558">
    <property type="protein sequence ID" value="AOW07260.1"/>
    <property type="molecule type" value="Genomic_DNA"/>
</dbReference>
<dbReference type="VEuPathDB" id="FungiDB:YALI1_F21673g"/>
<gene>
    <name evidence="1" type="ORF">YALI1_F21673g</name>
</gene>
<name>A0A1D8NNP4_YARLL</name>
<protein>
    <submittedName>
        <fullName evidence="1">Uncharacterized protein</fullName>
    </submittedName>
</protein>
<accession>A0A1D8NNP4</accession>
<sequence length="68" mass="7756">MSLVSGLQDGIRHQQYRPPPCKFVSSFHSLWNTFLQSAKVFCLKTPSPIYGVRNPHACPLTHPIINHR</sequence>
<reference evidence="1 2" key="1">
    <citation type="journal article" date="2016" name="PLoS ONE">
        <title>Sequence Assembly of Yarrowia lipolytica Strain W29/CLIB89 Shows Transposable Element Diversity.</title>
        <authorList>
            <person name="Magnan C."/>
            <person name="Yu J."/>
            <person name="Chang I."/>
            <person name="Jahn E."/>
            <person name="Kanomata Y."/>
            <person name="Wu J."/>
            <person name="Zeller M."/>
            <person name="Oakes M."/>
            <person name="Baldi P."/>
            <person name="Sandmeyer S."/>
        </authorList>
    </citation>
    <scope>NUCLEOTIDE SEQUENCE [LARGE SCALE GENOMIC DNA]</scope>
    <source>
        <strain evidence="2">CLIB89(W29)</strain>
    </source>
</reference>
<dbReference type="RefSeq" id="XP_068139515.1">
    <property type="nucleotide sequence ID" value="XM_068283414.1"/>
</dbReference>
<proteinExistence type="predicted"/>
<dbReference type="Proteomes" id="UP000182444">
    <property type="component" value="Chromosome 1F"/>
</dbReference>
<organism evidence="1 2">
    <name type="scientific">Yarrowia lipolytica</name>
    <name type="common">Candida lipolytica</name>
    <dbReference type="NCBI Taxonomy" id="4952"/>
    <lineage>
        <taxon>Eukaryota</taxon>
        <taxon>Fungi</taxon>
        <taxon>Dikarya</taxon>
        <taxon>Ascomycota</taxon>
        <taxon>Saccharomycotina</taxon>
        <taxon>Dipodascomycetes</taxon>
        <taxon>Dipodascales</taxon>
        <taxon>Dipodascales incertae sedis</taxon>
        <taxon>Yarrowia</taxon>
    </lineage>
</organism>
<evidence type="ECO:0000313" key="1">
    <source>
        <dbReference type="EMBL" id="AOW07260.1"/>
    </source>
</evidence>
<dbReference type="GeneID" id="94583994"/>